<dbReference type="Proteomes" id="UP000245609">
    <property type="component" value="Unassembled WGS sequence"/>
</dbReference>
<evidence type="ECO:0000256" key="2">
    <source>
        <dbReference type="ARBA" id="ARBA00022692"/>
    </source>
</evidence>
<dbReference type="AlphaFoldDB" id="A0A2T9Z8U4"/>
<gene>
    <name evidence="6" type="ORF">BB560_004580</name>
</gene>
<feature type="transmembrane region" description="Helical" evidence="5">
    <location>
        <begin position="68"/>
        <end position="88"/>
    </location>
</feature>
<comment type="subcellular location">
    <subcellularLocation>
        <location evidence="1">Membrane</location>
        <topology evidence="1">Multi-pass membrane protein</topology>
    </subcellularLocation>
</comment>
<dbReference type="OrthoDB" id="29773at2759"/>
<evidence type="ECO:0000256" key="5">
    <source>
        <dbReference type="SAM" id="Phobius"/>
    </source>
</evidence>
<dbReference type="InterPro" id="IPR036703">
    <property type="entry name" value="MOB_kinase_act_sf"/>
</dbReference>
<protein>
    <recommendedName>
        <fullName evidence="8">EamA domain-containing protein</fullName>
    </recommendedName>
</protein>
<keyword evidence="7" id="KW-1185">Reference proteome</keyword>
<evidence type="ECO:0008006" key="8">
    <source>
        <dbReference type="Google" id="ProtNLM"/>
    </source>
</evidence>
<keyword evidence="2 5" id="KW-0812">Transmembrane</keyword>
<feature type="transmembrane region" description="Helical" evidence="5">
    <location>
        <begin position="108"/>
        <end position="127"/>
    </location>
</feature>
<keyword evidence="4 5" id="KW-0472">Membrane</keyword>
<evidence type="ECO:0000313" key="7">
    <source>
        <dbReference type="Proteomes" id="UP000245609"/>
    </source>
</evidence>
<proteinExistence type="predicted"/>
<feature type="non-terminal residue" evidence="6">
    <location>
        <position position="240"/>
    </location>
</feature>
<evidence type="ECO:0000256" key="4">
    <source>
        <dbReference type="ARBA" id="ARBA00023136"/>
    </source>
</evidence>
<name>A0A2T9Z8U4_9FUNG</name>
<dbReference type="STRING" id="133381.A0A2T9Z8U4"/>
<sequence length="240" mass="26671">MRGVLVIYVAFFSVKFLGSKISRSQWVSLIMILSGATIVGLSSIIFAKNEKLHISPKPDHKASSRKDMIFGLLMIVTAQFFNALHLISEEKILLNYKISPMRVIGLEGIFATLTFSLLIPISSWSLGPKYPGSIFDVGTGLDQILANPALKLSMLCATFFLALLYWFGLSITKAINATSRSTIDCCRTLFIWAVSLALGWEHLNFLQVLAVEFFHHVSVLFYAIEHRCTEKECPVMSAGS</sequence>
<dbReference type="EMBL" id="MBFS01001444">
    <property type="protein sequence ID" value="PVV01019.1"/>
    <property type="molecule type" value="Genomic_DNA"/>
</dbReference>
<dbReference type="GO" id="GO:0000139">
    <property type="term" value="C:Golgi membrane"/>
    <property type="evidence" value="ECO:0007669"/>
    <property type="project" value="InterPro"/>
</dbReference>
<dbReference type="PANTHER" id="PTHR13146">
    <property type="match status" value="1"/>
</dbReference>
<dbReference type="InterPro" id="IPR007271">
    <property type="entry name" value="Nuc_sug_transpt"/>
</dbReference>
<organism evidence="6 7">
    <name type="scientific">Smittium megazygosporum</name>
    <dbReference type="NCBI Taxonomy" id="133381"/>
    <lineage>
        <taxon>Eukaryota</taxon>
        <taxon>Fungi</taxon>
        <taxon>Fungi incertae sedis</taxon>
        <taxon>Zoopagomycota</taxon>
        <taxon>Kickxellomycotina</taxon>
        <taxon>Harpellomycetes</taxon>
        <taxon>Harpellales</taxon>
        <taxon>Legeriomycetaceae</taxon>
        <taxon>Smittium</taxon>
    </lineage>
</organism>
<dbReference type="PANTHER" id="PTHR13146:SF0">
    <property type="entry name" value="SOLUTE CARRIER FAMILY 35 MEMBER F6"/>
    <property type="match status" value="1"/>
</dbReference>
<feature type="transmembrane region" description="Helical" evidence="5">
    <location>
        <begin position="148"/>
        <end position="167"/>
    </location>
</feature>
<evidence type="ECO:0000313" key="6">
    <source>
        <dbReference type="EMBL" id="PVV01019.1"/>
    </source>
</evidence>
<dbReference type="SUPFAM" id="SSF101152">
    <property type="entry name" value="Mob1/phocein"/>
    <property type="match status" value="1"/>
</dbReference>
<evidence type="ECO:0000256" key="1">
    <source>
        <dbReference type="ARBA" id="ARBA00004141"/>
    </source>
</evidence>
<accession>A0A2T9Z8U4</accession>
<dbReference type="Gene3D" id="1.20.140.30">
    <property type="entry name" value="MOB kinase activator"/>
    <property type="match status" value="1"/>
</dbReference>
<feature type="transmembrane region" description="Helical" evidence="5">
    <location>
        <begin position="28"/>
        <end position="47"/>
    </location>
</feature>
<keyword evidence="3 5" id="KW-1133">Transmembrane helix</keyword>
<dbReference type="Pfam" id="PF04142">
    <property type="entry name" value="Nuc_sug_transp"/>
    <property type="match status" value="1"/>
</dbReference>
<reference evidence="6 7" key="1">
    <citation type="journal article" date="2018" name="MBio">
        <title>Comparative Genomics Reveals the Core Gene Toolbox for the Fungus-Insect Symbiosis.</title>
        <authorList>
            <person name="Wang Y."/>
            <person name="Stata M."/>
            <person name="Wang W."/>
            <person name="Stajich J.E."/>
            <person name="White M.M."/>
            <person name="Moncalvo J.M."/>
        </authorList>
    </citation>
    <scope>NUCLEOTIDE SEQUENCE [LARGE SCALE GENOMIC DNA]</scope>
    <source>
        <strain evidence="6 7">SC-DP-2</strain>
    </source>
</reference>
<evidence type="ECO:0000256" key="3">
    <source>
        <dbReference type="ARBA" id="ARBA00022989"/>
    </source>
</evidence>
<comment type="caution">
    <text evidence="6">The sequence shown here is derived from an EMBL/GenBank/DDBJ whole genome shotgun (WGS) entry which is preliminary data.</text>
</comment>
<dbReference type="GO" id="GO:0015165">
    <property type="term" value="F:pyrimidine nucleotide-sugar transmembrane transporter activity"/>
    <property type="evidence" value="ECO:0007669"/>
    <property type="project" value="InterPro"/>
</dbReference>